<name>A0A6J5M669_9CAUD</name>
<organism evidence="1">
    <name type="scientific">uncultured Caudovirales phage</name>
    <dbReference type="NCBI Taxonomy" id="2100421"/>
    <lineage>
        <taxon>Viruses</taxon>
        <taxon>Duplodnaviria</taxon>
        <taxon>Heunggongvirae</taxon>
        <taxon>Uroviricota</taxon>
        <taxon>Caudoviricetes</taxon>
        <taxon>Peduoviridae</taxon>
        <taxon>Maltschvirus</taxon>
        <taxon>Maltschvirus maltsch</taxon>
    </lineage>
</organism>
<evidence type="ECO:0000313" key="1">
    <source>
        <dbReference type="EMBL" id="CAB4142214.1"/>
    </source>
</evidence>
<gene>
    <name evidence="1" type="ORF">UFOVP440_16</name>
</gene>
<sequence length="412" mass="44838">MTQWTPEWSLAINGVDYTNVTLSNLTIATGRTDIYSQPRAGYCSVDILNLDLTPIVIDVNDGVSIKVKNSAGTFVNLFGGDVTDIETIVTSTGTGGVNELVKLTALGALSKLPKTLTEGVLSKDFDGNQIYEILSQTLFNTWAEVPAALTWATYDPTTTWANAENSGLGEIDRPGNYELMARSSSETDIYSLVSALATSGLGYLYEDNQGRIGYADSTHRSSYLSANGYVDLSANDALAANIRLIKRLGDIRNTVSIQWRSGTKTASSLDSIQQYGSQAQIIATSLHNATDATDQANFYLTLRAYPQNQFNSITFTLGNPEIDDVDRNALLGVFMGLPLNITNLPSNMIDGEFQGFVEGWSWRAGYNRLDLTLTLSPTAYSLQAVRWNDVSVTETWNTVSSTLEWLNATTVA</sequence>
<proteinExistence type="predicted"/>
<reference evidence="1" key="1">
    <citation type="submission" date="2020-04" db="EMBL/GenBank/DDBJ databases">
        <authorList>
            <person name="Chiriac C."/>
            <person name="Salcher M."/>
            <person name="Ghai R."/>
            <person name="Kavagutti S V."/>
        </authorList>
    </citation>
    <scope>NUCLEOTIDE SEQUENCE</scope>
</reference>
<protein>
    <submittedName>
        <fullName evidence="1">Uncharacterized protein</fullName>
    </submittedName>
</protein>
<dbReference type="EMBL" id="LR796408">
    <property type="protein sequence ID" value="CAB4142214.1"/>
    <property type="molecule type" value="Genomic_DNA"/>
</dbReference>
<accession>A0A6J5M669</accession>